<organism evidence="4 5">
    <name type="scientific">Enemella dayhoffiae</name>
    <dbReference type="NCBI Taxonomy" id="2016507"/>
    <lineage>
        <taxon>Bacteria</taxon>
        <taxon>Bacillati</taxon>
        <taxon>Actinomycetota</taxon>
        <taxon>Actinomycetes</taxon>
        <taxon>Propionibacteriales</taxon>
        <taxon>Propionibacteriaceae</taxon>
        <taxon>Enemella</taxon>
    </lineage>
</organism>
<dbReference type="InterPro" id="IPR006311">
    <property type="entry name" value="TAT_signal"/>
</dbReference>
<dbReference type="AlphaFoldDB" id="A0A255HBC4"/>
<feature type="region of interest" description="Disordered" evidence="1">
    <location>
        <begin position="24"/>
        <end position="106"/>
    </location>
</feature>
<accession>A0A255HBC4</accession>
<keyword evidence="2" id="KW-0732">Signal</keyword>
<dbReference type="EMBL" id="NMVQ01000001">
    <property type="protein sequence ID" value="OYO25288.1"/>
    <property type="molecule type" value="Genomic_DNA"/>
</dbReference>
<reference evidence="4 5" key="1">
    <citation type="submission" date="2017-07" db="EMBL/GenBank/DDBJ databases">
        <title>Draft whole genome sequences of clinical Proprionibacteriaceae strains.</title>
        <authorList>
            <person name="Bernier A.-M."/>
            <person name="Bernard K."/>
            <person name="Domingo M.-C."/>
        </authorList>
    </citation>
    <scope>NUCLEOTIDE SEQUENCE [LARGE SCALE GENOMIC DNA]</scope>
    <source>
        <strain evidence="4 5">NML 130396</strain>
    </source>
</reference>
<comment type="caution">
    <text evidence="4">The sequence shown here is derived from an EMBL/GenBank/DDBJ whole genome shotgun (WGS) entry which is preliminary data.</text>
</comment>
<evidence type="ECO:0000313" key="5">
    <source>
        <dbReference type="Proteomes" id="UP000216311"/>
    </source>
</evidence>
<dbReference type="Proteomes" id="UP000216311">
    <property type="component" value="Unassembled WGS sequence"/>
</dbReference>
<dbReference type="InterPro" id="IPR025637">
    <property type="entry name" value="DUF4333"/>
</dbReference>
<feature type="chain" id="PRO_5039508183" description="DUF4333 domain-containing protein" evidence="2">
    <location>
        <begin position="22"/>
        <end position="180"/>
    </location>
</feature>
<gene>
    <name evidence="4" type="ORF">CGZ93_02270</name>
</gene>
<evidence type="ECO:0000256" key="2">
    <source>
        <dbReference type="SAM" id="SignalP"/>
    </source>
</evidence>
<protein>
    <recommendedName>
        <fullName evidence="3">DUF4333 domain-containing protein</fullName>
    </recommendedName>
</protein>
<name>A0A255HBC4_9ACTN</name>
<evidence type="ECO:0000256" key="1">
    <source>
        <dbReference type="SAM" id="MobiDB-lite"/>
    </source>
</evidence>
<sequence>MKTTRSLAALLAAAAAGLALSGCSVLPTSFAGPRAPEPPVSQPAPPTEPTTAPTSAPTTRTPSSSPTSSQRPTTQRPTTQRPTTPRPTQDGQTPTAPSDPGVRNGYVPKETVVYEVASAIKKRYGFYPNVQCPADLPARVGAGVNCTVADSKLPGGQIEVKVTATSISGRTVNMKFEQVG</sequence>
<evidence type="ECO:0000313" key="4">
    <source>
        <dbReference type="EMBL" id="OYO25288.1"/>
    </source>
</evidence>
<feature type="domain" description="DUF4333" evidence="3">
    <location>
        <begin position="107"/>
        <end position="168"/>
    </location>
</feature>
<dbReference type="OrthoDB" id="3830284at2"/>
<feature type="compositionally biased region" description="Pro residues" evidence="1">
    <location>
        <begin position="35"/>
        <end position="48"/>
    </location>
</feature>
<dbReference type="RefSeq" id="WP_094362498.1">
    <property type="nucleotide sequence ID" value="NZ_NMVQ01000001.1"/>
</dbReference>
<keyword evidence="5" id="KW-1185">Reference proteome</keyword>
<dbReference type="Pfam" id="PF14230">
    <property type="entry name" value="DUF4333"/>
    <property type="match status" value="1"/>
</dbReference>
<feature type="compositionally biased region" description="Low complexity" evidence="1">
    <location>
        <begin position="49"/>
        <end position="95"/>
    </location>
</feature>
<proteinExistence type="predicted"/>
<dbReference type="PROSITE" id="PS51257">
    <property type="entry name" value="PROKAR_LIPOPROTEIN"/>
    <property type="match status" value="1"/>
</dbReference>
<feature type="signal peptide" evidence="2">
    <location>
        <begin position="1"/>
        <end position="21"/>
    </location>
</feature>
<dbReference type="PROSITE" id="PS51318">
    <property type="entry name" value="TAT"/>
    <property type="match status" value="1"/>
</dbReference>
<evidence type="ECO:0000259" key="3">
    <source>
        <dbReference type="Pfam" id="PF14230"/>
    </source>
</evidence>